<comment type="caution">
    <text evidence="3">The sequence shown here is derived from an EMBL/GenBank/DDBJ whole genome shotgun (WGS) entry which is preliminary data.</text>
</comment>
<accession>A0ABN3PPL6</accession>
<evidence type="ECO:0000313" key="3">
    <source>
        <dbReference type="EMBL" id="GAA2593036.1"/>
    </source>
</evidence>
<organism evidence="3 4">
    <name type="scientific">Streptomyces axinellae</name>
    <dbReference type="NCBI Taxonomy" id="552788"/>
    <lineage>
        <taxon>Bacteria</taxon>
        <taxon>Bacillati</taxon>
        <taxon>Actinomycetota</taxon>
        <taxon>Actinomycetes</taxon>
        <taxon>Kitasatosporales</taxon>
        <taxon>Streptomycetaceae</taxon>
        <taxon>Streptomyces</taxon>
    </lineage>
</organism>
<reference evidence="3 4" key="1">
    <citation type="journal article" date="2019" name="Int. J. Syst. Evol. Microbiol.">
        <title>The Global Catalogue of Microorganisms (GCM) 10K type strain sequencing project: providing services to taxonomists for standard genome sequencing and annotation.</title>
        <authorList>
            <consortium name="The Broad Institute Genomics Platform"/>
            <consortium name="The Broad Institute Genome Sequencing Center for Infectious Disease"/>
            <person name="Wu L."/>
            <person name="Ma J."/>
        </authorList>
    </citation>
    <scope>NUCLEOTIDE SEQUENCE [LARGE SCALE GENOMIC DNA]</scope>
    <source>
        <strain evidence="3 4">JCM 16373</strain>
    </source>
</reference>
<dbReference type="PANTHER" id="PTHR46696:SF1">
    <property type="entry name" value="CYTOCHROME P450 YJIB-RELATED"/>
    <property type="match status" value="1"/>
</dbReference>
<proteinExistence type="inferred from homology"/>
<feature type="region of interest" description="Disordered" evidence="2">
    <location>
        <begin position="104"/>
        <end position="136"/>
    </location>
</feature>
<dbReference type="Gene3D" id="1.10.630.10">
    <property type="entry name" value="Cytochrome P450"/>
    <property type="match status" value="1"/>
</dbReference>
<protein>
    <submittedName>
        <fullName evidence="3">Uncharacterized protein</fullName>
    </submittedName>
</protein>
<name>A0ABN3PPL6_9ACTN</name>
<dbReference type="Pfam" id="PF00067">
    <property type="entry name" value="p450"/>
    <property type="match status" value="1"/>
</dbReference>
<gene>
    <name evidence="3" type="ORF">GCM10009863_02570</name>
</gene>
<dbReference type="PANTHER" id="PTHR46696">
    <property type="entry name" value="P450, PUTATIVE (EUROFUNG)-RELATED"/>
    <property type="match status" value="1"/>
</dbReference>
<dbReference type="EMBL" id="BAAARJ010000001">
    <property type="protein sequence ID" value="GAA2593036.1"/>
    <property type="molecule type" value="Genomic_DNA"/>
</dbReference>
<dbReference type="InterPro" id="IPR002397">
    <property type="entry name" value="Cyt_P450_B"/>
</dbReference>
<dbReference type="InterPro" id="IPR001128">
    <property type="entry name" value="Cyt_P450"/>
</dbReference>
<sequence>MAAHAPRAMEDAVEELLRCNQSIGDGLPRVVTRDTGLGGTAVAEGDLVLVEGADHDPAVFPGPHEMHLIRRTGPHFALGVGRHYFSATFLACTHAAVAPSAVLDQTADLRRPSPPEEISWRPGWGKRTAERLPALR</sequence>
<evidence type="ECO:0000256" key="2">
    <source>
        <dbReference type="SAM" id="MobiDB-lite"/>
    </source>
</evidence>
<dbReference type="SUPFAM" id="SSF48264">
    <property type="entry name" value="Cytochrome P450"/>
    <property type="match status" value="1"/>
</dbReference>
<evidence type="ECO:0000313" key="4">
    <source>
        <dbReference type="Proteomes" id="UP001501447"/>
    </source>
</evidence>
<keyword evidence="4" id="KW-1185">Reference proteome</keyword>
<dbReference type="PRINTS" id="PR00359">
    <property type="entry name" value="BP450"/>
</dbReference>
<evidence type="ECO:0000256" key="1">
    <source>
        <dbReference type="ARBA" id="ARBA00010617"/>
    </source>
</evidence>
<dbReference type="InterPro" id="IPR036396">
    <property type="entry name" value="Cyt_P450_sf"/>
</dbReference>
<dbReference type="Proteomes" id="UP001501447">
    <property type="component" value="Unassembled WGS sequence"/>
</dbReference>
<comment type="similarity">
    <text evidence="1">Belongs to the cytochrome P450 family.</text>
</comment>